<dbReference type="PANTHER" id="PTHR32063">
    <property type="match status" value="1"/>
</dbReference>
<dbReference type="SUPFAM" id="SSF82693">
    <property type="entry name" value="Multidrug efflux transporter AcrB pore domain, PN1, PN2, PC1 and PC2 subdomains"/>
    <property type="match status" value="2"/>
</dbReference>
<dbReference type="PROSITE" id="PS51257">
    <property type="entry name" value="PROKAR_LIPOPROTEIN"/>
    <property type="match status" value="1"/>
</dbReference>
<dbReference type="GO" id="GO:0005886">
    <property type="term" value="C:plasma membrane"/>
    <property type="evidence" value="ECO:0007669"/>
    <property type="project" value="TreeGrafter"/>
</dbReference>
<feature type="transmembrane region" description="Helical" evidence="1">
    <location>
        <begin position="340"/>
        <end position="359"/>
    </location>
</feature>
<dbReference type="Pfam" id="PF00873">
    <property type="entry name" value="ACR_tran"/>
    <property type="match status" value="1"/>
</dbReference>
<dbReference type="GO" id="GO:0042910">
    <property type="term" value="F:xenobiotic transmembrane transporter activity"/>
    <property type="evidence" value="ECO:0007669"/>
    <property type="project" value="TreeGrafter"/>
</dbReference>
<dbReference type="Gene3D" id="3.30.2090.10">
    <property type="entry name" value="Multidrug efflux transporter AcrB TolC docking domain, DN and DC subdomains"/>
    <property type="match status" value="2"/>
</dbReference>
<dbReference type="SUPFAM" id="SSF82866">
    <property type="entry name" value="Multidrug efflux transporter AcrB transmembrane domain"/>
    <property type="match status" value="2"/>
</dbReference>
<feature type="transmembrane region" description="Helical" evidence="1">
    <location>
        <begin position="446"/>
        <end position="467"/>
    </location>
</feature>
<feature type="transmembrane region" description="Helical" evidence="1">
    <location>
        <begin position="538"/>
        <end position="557"/>
    </location>
</feature>
<dbReference type="Gene3D" id="1.20.1640.10">
    <property type="entry name" value="Multidrug efflux transporter AcrB transmembrane domain"/>
    <property type="match status" value="2"/>
</dbReference>
<name>A0A4V6RDB5_9BACE</name>
<feature type="transmembrane region" description="Helical" evidence="1">
    <location>
        <begin position="865"/>
        <end position="884"/>
    </location>
</feature>
<feature type="transmembrane region" description="Helical" evidence="1">
    <location>
        <begin position="391"/>
        <end position="412"/>
    </location>
</feature>
<dbReference type="SUPFAM" id="SSF82714">
    <property type="entry name" value="Multidrug efflux transporter AcrB TolC docking domain, DN and DC subdomains"/>
    <property type="match status" value="1"/>
</dbReference>
<feature type="transmembrane region" description="Helical" evidence="1">
    <location>
        <begin position="366"/>
        <end position="385"/>
    </location>
</feature>
<comment type="caution">
    <text evidence="2">The sequence shown here is derived from an EMBL/GenBank/DDBJ whole genome shotgun (WGS) entry which is preliminary data.</text>
</comment>
<feature type="transmembrane region" description="Helical" evidence="1">
    <location>
        <begin position="965"/>
        <end position="982"/>
    </location>
</feature>
<dbReference type="Gene3D" id="3.30.70.1320">
    <property type="entry name" value="Multidrug efflux transporter AcrB pore domain like"/>
    <property type="match status" value="1"/>
</dbReference>
<gene>
    <name evidence="2" type="ORF">E5353_17325</name>
</gene>
<dbReference type="Gene3D" id="3.30.70.1430">
    <property type="entry name" value="Multidrug efflux transporter AcrB pore domain"/>
    <property type="match status" value="2"/>
</dbReference>
<evidence type="ECO:0000313" key="2">
    <source>
        <dbReference type="EMBL" id="TGY25630.1"/>
    </source>
</evidence>
<protein>
    <submittedName>
        <fullName evidence="2">Efflux RND transporter permease subunit</fullName>
    </submittedName>
</protein>
<feature type="transmembrane region" description="Helical" evidence="1">
    <location>
        <begin position="891"/>
        <end position="910"/>
    </location>
</feature>
<dbReference type="AlphaFoldDB" id="A0A4V6RDB5"/>
<feature type="transmembrane region" description="Helical" evidence="1">
    <location>
        <begin position="916"/>
        <end position="936"/>
    </location>
</feature>
<keyword evidence="1" id="KW-0812">Transmembrane</keyword>
<reference evidence="2 3" key="1">
    <citation type="submission" date="2019-04" db="EMBL/GenBank/DDBJ databases">
        <title>Microbes associate with the intestines of laboratory mice.</title>
        <authorList>
            <person name="Navarre W."/>
            <person name="Wong E."/>
            <person name="Huang K."/>
            <person name="Tropini C."/>
            <person name="Ng K."/>
            <person name="Yu B."/>
        </authorList>
    </citation>
    <scope>NUCLEOTIDE SEQUENCE [LARGE SCALE GENOMIC DNA]</scope>
    <source>
        <strain evidence="2 3">NM63_1-25</strain>
    </source>
</reference>
<dbReference type="EMBL" id="SRYX01000106">
    <property type="protein sequence ID" value="TGY25630.1"/>
    <property type="molecule type" value="Genomic_DNA"/>
</dbReference>
<feature type="transmembrane region" description="Helical" evidence="1">
    <location>
        <begin position="994"/>
        <end position="1020"/>
    </location>
</feature>
<sequence length="1029" mass="115665">MIKSLIRRPIAVLMAFTACFIIGLVTYSTLPVSLLPDIAIPEITVQVSAANTSARELENTIVKPLRSQLIQVSTLKDIHSESRDGAGIIRLSFEFGTDTDLAFIEVNEKIDAAMNYLPKETERPKVIKASATDIPVFYLNLTLKNDSAYSTTTTGQQSFLDLCEFAESVIKRRIEQLEEVAMVDVTGLVERQVQIVPDEDKLAMMGLAIGDIESALSSNNVEPGSMTVRDGYYEYNIKFSTLLRTAEDVENIYLRKDDRIVQLKDFCKVNIVPVKEKGVSLSNGKRAVTLAVIKQADENMDKMKNSLVGTMEYFQRVYPDIDFSISRNQTELLDFTISNLQQNLSLGFLFICLVAVLFLGDVKSPLVIGLSMVVSIVISFVFFYFCNMSLNIISLAGLILALGMMIDSSIIVTENISQYRERGYSLRRACITGTSEVVTPMLSSSLTTIAVFAPLIFMSGIAGAIFYDQAFSVTVGLLVSYFTGIILLPVLYLLVYRAGIRTRKRKWLSFTFNNPVKDHTLDRFYDTGVDRVFRHKTFSVLFCAVSIPLCVFFFFFIDKERMPGIEENELVVRIEWNENIHVDENRKRVDALFKELDGRSLEQTASVGRQDFILNRERELSSSEAELYFRTETSGEIAPLEQEIYRRLKERYPLSVISFSPPETVFEKLFVTGEPDITAEFYARNRAQAPVAETIRNLEHELAEETGTNPTGIAFENQLDLSVSKERLLLYRVSYNELYRVLKTAFRENSVTMLHSYQQYLPITIAGSEKTVNRVLQETLVQTQPDNRGNIEYIPLRELVKVSPAEDLKSITAGRNGEFVPFDFYGVRDAEKLIKDVKRVAGHTGEWDTGFSGSFFSNREMLDELVVILLVSLLLMYFILAAQFESFLQPLLVLAEIPIDVAFALLLLWVCGHTLNLMSAIGLIVTCGIVINDSILKLDAINELRKSGVPLLDAIHEAGRRRLRPIIMTSLTTVSAMVPLLFSSDMGSELQKPLSVAMIGTMAVGTAVSLFIIPLLYWFIYRRKAAPPA</sequence>
<proteinExistence type="predicted"/>
<dbReference type="PANTHER" id="PTHR32063:SF0">
    <property type="entry name" value="SWARMING MOTILITY PROTEIN SWRC"/>
    <property type="match status" value="1"/>
</dbReference>
<dbReference type="InterPro" id="IPR027463">
    <property type="entry name" value="AcrB_DN_DC_subdom"/>
</dbReference>
<feature type="transmembrane region" description="Helical" evidence="1">
    <location>
        <begin position="12"/>
        <end position="30"/>
    </location>
</feature>
<organism evidence="2 3">
    <name type="scientific">Bacteroides caecimuris</name>
    <dbReference type="NCBI Taxonomy" id="1796613"/>
    <lineage>
        <taxon>Bacteria</taxon>
        <taxon>Pseudomonadati</taxon>
        <taxon>Bacteroidota</taxon>
        <taxon>Bacteroidia</taxon>
        <taxon>Bacteroidales</taxon>
        <taxon>Bacteroidaceae</taxon>
        <taxon>Bacteroides</taxon>
    </lineage>
</organism>
<evidence type="ECO:0000313" key="3">
    <source>
        <dbReference type="Proteomes" id="UP000309566"/>
    </source>
</evidence>
<keyword evidence="1" id="KW-1133">Transmembrane helix</keyword>
<dbReference type="InterPro" id="IPR001036">
    <property type="entry name" value="Acrflvin-R"/>
</dbReference>
<dbReference type="Proteomes" id="UP000309566">
    <property type="component" value="Unassembled WGS sequence"/>
</dbReference>
<feature type="transmembrane region" description="Helical" evidence="1">
    <location>
        <begin position="473"/>
        <end position="496"/>
    </location>
</feature>
<keyword evidence="1" id="KW-0472">Membrane</keyword>
<dbReference type="RefSeq" id="WP_136000482.1">
    <property type="nucleotide sequence ID" value="NZ_SRYX01000106.1"/>
</dbReference>
<dbReference type="Gene3D" id="3.30.70.1440">
    <property type="entry name" value="Multidrug efflux transporter AcrB pore domain"/>
    <property type="match status" value="1"/>
</dbReference>
<accession>A0A4V6RDB5</accession>
<dbReference type="PRINTS" id="PR00702">
    <property type="entry name" value="ACRIFLAVINRP"/>
</dbReference>
<evidence type="ECO:0000256" key="1">
    <source>
        <dbReference type="SAM" id="Phobius"/>
    </source>
</evidence>